<dbReference type="RefSeq" id="WP_146383184.1">
    <property type="nucleotide sequence ID" value="NZ_VOEJ01000009.1"/>
</dbReference>
<dbReference type="NCBIfam" id="TIGR01007">
    <property type="entry name" value="eps_fam"/>
    <property type="match status" value="1"/>
</dbReference>
<dbReference type="PANTHER" id="PTHR32309:SF13">
    <property type="entry name" value="FERRIC ENTEROBACTIN TRANSPORT PROTEIN FEPE"/>
    <property type="match status" value="1"/>
</dbReference>
<reference evidence="20 21" key="1">
    <citation type="submission" date="2019-07" db="EMBL/GenBank/DDBJ databases">
        <authorList>
            <person name="Kim J."/>
        </authorList>
    </citation>
    <scope>NUCLEOTIDE SEQUENCE [LARGE SCALE GENOMIC DNA]</scope>
    <source>
        <strain evidence="21">dk17</strain>
    </source>
</reference>
<evidence type="ECO:0000256" key="13">
    <source>
        <dbReference type="ARBA" id="ARBA00023136"/>
    </source>
</evidence>
<dbReference type="InterPro" id="IPR025669">
    <property type="entry name" value="AAA_dom"/>
</dbReference>
<evidence type="ECO:0000256" key="8">
    <source>
        <dbReference type="ARBA" id="ARBA00022692"/>
    </source>
</evidence>
<dbReference type="EMBL" id="VOEJ01000009">
    <property type="protein sequence ID" value="TWR25213.1"/>
    <property type="molecule type" value="Genomic_DNA"/>
</dbReference>
<dbReference type="Pfam" id="PF13614">
    <property type="entry name" value="AAA_31"/>
    <property type="match status" value="1"/>
</dbReference>
<keyword evidence="12 16" id="KW-1133">Transmembrane helix</keyword>
<dbReference type="Pfam" id="PF02706">
    <property type="entry name" value="Wzz"/>
    <property type="match status" value="1"/>
</dbReference>
<keyword evidence="7 20" id="KW-0808">Transferase</keyword>
<dbReference type="InterPro" id="IPR003856">
    <property type="entry name" value="LPS_length_determ_N"/>
</dbReference>
<dbReference type="Gene3D" id="3.40.50.300">
    <property type="entry name" value="P-loop containing nucleotide triphosphate hydrolases"/>
    <property type="match status" value="1"/>
</dbReference>
<evidence type="ECO:0000256" key="5">
    <source>
        <dbReference type="ARBA" id="ARBA00022475"/>
    </source>
</evidence>
<comment type="similarity">
    <text evidence="3">Belongs to the etk/wzc family.</text>
</comment>
<evidence type="ECO:0000256" key="2">
    <source>
        <dbReference type="ARBA" id="ARBA00007316"/>
    </source>
</evidence>
<dbReference type="InterPro" id="IPR050445">
    <property type="entry name" value="Bact_polysacc_biosynth/exp"/>
</dbReference>
<accession>A0A563U0X9</accession>
<comment type="similarity">
    <text evidence="2">Belongs to the CpsD/CapB family.</text>
</comment>
<keyword evidence="13 16" id="KW-0472">Membrane</keyword>
<dbReference type="InterPro" id="IPR027417">
    <property type="entry name" value="P-loop_NTPase"/>
</dbReference>
<proteinExistence type="inferred from homology"/>
<dbReference type="GO" id="GO:0042802">
    <property type="term" value="F:identical protein binding"/>
    <property type="evidence" value="ECO:0007669"/>
    <property type="project" value="UniProtKB-ARBA"/>
</dbReference>
<dbReference type="PANTHER" id="PTHR32309">
    <property type="entry name" value="TYROSINE-PROTEIN KINASE"/>
    <property type="match status" value="1"/>
</dbReference>
<keyword evidence="9" id="KW-0547">Nucleotide-binding</keyword>
<evidence type="ECO:0000313" key="20">
    <source>
        <dbReference type="EMBL" id="TWR25213.1"/>
    </source>
</evidence>
<evidence type="ECO:0000256" key="6">
    <source>
        <dbReference type="ARBA" id="ARBA00022519"/>
    </source>
</evidence>
<dbReference type="GO" id="GO:0004715">
    <property type="term" value="F:non-membrane spanning protein tyrosine kinase activity"/>
    <property type="evidence" value="ECO:0007669"/>
    <property type="project" value="UniProtKB-EC"/>
</dbReference>
<dbReference type="CDD" id="cd05387">
    <property type="entry name" value="BY-kinase"/>
    <property type="match status" value="1"/>
</dbReference>
<dbReference type="Pfam" id="PF13807">
    <property type="entry name" value="GNVR"/>
    <property type="match status" value="1"/>
</dbReference>
<evidence type="ECO:0000256" key="9">
    <source>
        <dbReference type="ARBA" id="ARBA00022741"/>
    </source>
</evidence>
<dbReference type="EC" id="2.7.10.2" evidence="4"/>
<name>A0A563U0X9_9SPHI</name>
<dbReference type="Proteomes" id="UP000320042">
    <property type="component" value="Unassembled WGS sequence"/>
</dbReference>
<comment type="caution">
    <text evidence="20">The sequence shown here is derived from an EMBL/GenBank/DDBJ whole genome shotgun (WGS) entry which is preliminary data.</text>
</comment>
<sequence length="798" mass="90006">MNNQIDLLADKLDFTYKKEENPNDVRHILSVALNYWPLFLISILFCLAAAYVYIQRVPNQWNVVSKIIVDDDNNSPAKSLTHGLNSDMSSMFNVKNVADNEVKVLKSRSLMKRVISQLELNVHVYDKSGFKKAELYDDAPFKVEVLHKGDITRLGSYQVEITGDNTFSLIDPDNEVELKGTFGKPLQLRQYTIALRKANNFTPNGDYEILIRTIKQAELELANNYEVGLDDKQATIINLKLNYNDPKRGEAILSRLMQVYLQDNLANKIRITDSTMRFIDRRLVVVGAELNSAEKKLEVYKRENGISDISAQSKALIAGADTYQAKLNENEVQLAVVNDLYKYVNDARNPQVVPSSLITKDVAFGTAINAYNEMLLRKEQLGLTLVESSSVIKNLDQQIELARRALMNSLRNYRSSLQVSQGAVKKQNATIVEKISNAPVKERLYIDYQRQQNLKQELYLFLLQKREETAISQTATLSSSRILDPAESEELPFAPKKSIIYLIGLLAGFCLPATAISVKEMLNTRINSKADIENHTNVPLLGEISRNANKNKVLIYKEPRSVVSEEIRALRTSLKYVVDKSSSNVIMFTSSMSGEGKSFISLNLGNSIALTGKRVILLELDLRKPTLSQNIGISNDHGFTNYLLANDDDPIESYIRQSPDNENFYFLPSGNIPPNPAELLMDEKVKDIIADLRSKFDYVLIDTAPVGLISDAMIIEEFTDITFYVVRQNYTYKSQLGLVNDLYKTKKARDLYLIVNDIQTHKNGVTGYGHGYGKYGYGDEEEDTGLFAGLLKRLKPSN</sequence>
<comment type="subcellular location">
    <subcellularLocation>
        <location evidence="1">Cell inner membrane</location>
        <topology evidence="1">Multi-pass membrane protein</topology>
    </subcellularLocation>
</comment>
<dbReference type="InterPro" id="IPR032807">
    <property type="entry name" value="GNVR"/>
</dbReference>
<dbReference type="OrthoDB" id="9794577at2"/>
<evidence type="ECO:0000313" key="21">
    <source>
        <dbReference type="Proteomes" id="UP000320042"/>
    </source>
</evidence>
<evidence type="ECO:0000256" key="16">
    <source>
        <dbReference type="SAM" id="Phobius"/>
    </source>
</evidence>
<evidence type="ECO:0000256" key="14">
    <source>
        <dbReference type="ARBA" id="ARBA00023137"/>
    </source>
</evidence>
<keyword evidence="11" id="KW-0067">ATP-binding</keyword>
<keyword evidence="6" id="KW-0997">Cell inner membrane</keyword>
<dbReference type="GO" id="GO:0005524">
    <property type="term" value="F:ATP binding"/>
    <property type="evidence" value="ECO:0007669"/>
    <property type="project" value="UniProtKB-KW"/>
</dbReference>
<dbReference type="SUPFAM" id="SSF52540">
    <property type="entry name" value="P-loop containing nucleoside triphosphate hydrolases"/>
    <property type="match status" value="1"/>
</dbReference>
<evidence type="ECO:0000256" key="1">
    <source>
        <dbReference type="ARBA" id="ARBA00004429"/>
    </source>
</evidence>
<evidence type="ECO:0000256" key="12">
    <source>
        <dbReference type="ARBA" id="ARBA00022989"/>
    </source>
</evidence>
<dbReference type="GO" id="GO:0005886">
    <property type="term" value="C:plasma membrane"/>
    <property type="evidence" value="ECO:0007669"/>
    <property type="project" value="UniProtKB-SubCell"/>
</dbReference>
<dbReference type="FunFam" id="3.40.50.300:FF:000527">
    <property type="entry name" value="Tyrosine-protein kinase etk"/>
    <property type="match status" value="1"/>
</dbReference>
<evidence type="ECO:0000256" key="4">
    <source>
        <dbReference type="ARBA" id="ARBA00011903"/>
    </source>
</evidence>
<evidence type="ECO:0000256" key="11">
    <source>
        <dbReference type="ARBA" id="ARBA00022840"/>
    </source>
</evidence>
<evidence type="ECO:0000256" key="10">
    <source>
        <dbReference type="ARBA" id="ARBA00022777"/>
    </source>
</evidence>
<evidence type="ECO:0000259" key="17">
    <source>
        <dbReference type="Pfam" id="PF02706"/>
    </source>
</evidence>
<evidence type="ECO:0000256" key="7">
    <source>
        <dbReference type="ARBA" id="ARBA00022679"/>
    </source>
</evidence>
<feature type="domain" description="AAA" evidence="18">
    <location>
        <begin position="584"/>
        <end position="706"/>
    </location>
</feature>
<feature type="domain" description="Polysaccharide chain length determinant N-terminal" evidence="17">
    <location>
        <begin position="24"/>
        <end position="118"/>
    </location>
</feature>
<keyword evidence="10 20" id="KW-0418">Kinase</keyword>
<comment type="catalytic activity">
    <reaction evidence="15">
        <text>L-tyrosyl-[protein] + ATP = O-phospho-L-tyrosyl-[protein] + ADP + H(+)</text>
        <dbReference type="Rhea" id="RHEA:10596"/>
        <dbReference type="Rhea" id="RHEA-COMP:10136"/>
        <dbReference type="Rhea" id="RHEA-COMP:20101"/>
        <dbReference type="ChEBI" id="CHEBI:15378"/>
        <dbReference type="ChEBI" id="CHEBI:30616"/>
        <dbReference type="ChEBI" id="CHEBI:46858"/>
        <dbReference type="ChEBI" id="CHEBI:61978"/>
        <dbReference type="ChEBI" id="CHEBI:456216"/>
        <dbReference type="EC" id="2.7.10.2"/>
    </reaction>
</comment>
<evidence type="ECO:0000256" key="15">
    <source>
        <dbReference type="ARBA" id="ARBA00051245"/>
    </source>
</evidence>
<gene>
    <name evidence="20" type="ORF">FPZ43_17230</name>
</gene>
<keyword evidence="14" id="KW-0829">Tyrosine-protein kinase</keyword>
<evidence type="ECO:0000259" key="19">
    <source>
        <dbReference type="Pfam" id="PF13807"/>
    </source>
</evidence>
<evidence type="ECO:0000256" key="3">
    <source>
        <dbReference type="ARBA" id="ARBA00008883"/>
    </source>
</evidence>
<feature type="transmembrane region" description="Helical" evidence="16">
    <location>
        <begin position="35"/>
        <end position="54"/>
    </location>
</feature>
<protein>
    <recommendedName>
        <fullName evidence="4">non-specific protein-tyrosine kinase</fullName>
        <ecNumber evidence="4">2.7.10.2</ecNumber>
    </recommendedName>
</protein>
<keyword evidence="21" id="KW-1185">Reference proteome</keyword>
<dbReference type="AlphaFoldDB" id="A0A563U0X9"/>
<organism evidence="20 21">
    <name type="scientific">Mucilaginibacter pallidiroseus</name>
    <dbReference type="NCBI Taxonomy" id="2599295"/>
    <lineage>
        <taxon>Bacteria</taxon>
        <taxon>Pseudomonadati</taxon>
        <taxon>Bacteroidota</taxon>
        <taxon>Sphingobacteriia</taxon>
        <taxon>Sphingobacteriales</taxon>
        <taxon>Sphingobacteriaceae</taxon>
        <taxon>Mucilaginibacter</taxon>
    </lineage>
</organism>
<keyword evidence="5" id="KW-1003">Cell membrane</keyword>
<keyword evidence="8 16" id="KW-0812">Transmembrane</keyword>
<feature type="domain" description="Tyrosine-protein kinase G-rich" evidence="19">
    <location>
        <begin position="447"/>
        <end position="521"/>
    </location>
</feature>
<evidence type="ECO:0000259" key="18">
    <source>
        <dbReference type="Pfam" id="PF13614"/>
    </source>
</evidence>
<dbReference type="InterPro" id="IPR005702">
    <property type="entry name" value="Wzc-like_C"/>
</dbReference>